<evidence type="ECO:0000313" key="10">
    <source>
        <dbReference type="Proteomes" id="UP000236454"/>
    </source>
</evidence>
<comment type="similarity">
    <text evidence="2">Belongs to the auxin efflux carrier (TC 2.A.69) family.</text>
</comment>
<gene>
    <name evidence="9" type="ORF">SAMN05216474_0281</name>
</gene>
<evidence type="ECO:0000256" key="7">
    <source>
        <dbReference type="ARBA" id="ARBA00023136"/>
    </source>
</evidence>
<evidence type="ECO:0000256" key="3">
    <source>
        <dbReference type="ARBA" id="ARBA00022448"/>
    </source>
</evidence>
<keyword evidence="3" id="KW-0813">Transport</keyword>
<keyword evidence="6 8" id="KW-1133">Transmembrane helix</keyword>
<evidence type="ECO:0000256" key="5">
    <source>
        <dbReference type="ARBA" id="ARBA00022692"/>
    </source>
</evidence>
<reference evidence="9 10" key="1">
    <citation type="submission" date="2016-10" db="EMBL/GenBank/DDBJ databases">
        <authorList>
            <person name="de Groot N.N."/>
        </authorList>
    </citation>
    <scope>NUCLEOTIDE SEQUENCE [LARGE SCALE GENOMIC DNA]</scope>
    <source>
        <strain evidence="9 10">CGMCC 1.7005</strain>
    </source>
</reference>
<dbReference type="Proteomes" id="UP000236454">
    <property type="component" value="Unassembled WGS sequence"/>
</dbReference>
<feature type="transmembrane region" description="Helical" evidence="8">
    <location>
        <begin position="185"/>
        <end position="205"/>
    </location>
</feature>
<feature type="transmembrane region" description="Helical" evidence="8">
    <location>
        <begin position="217"/>
        <end position="241"/>
    </location>
</feature>
<dbReference type="PANTHER" id="PTHR36838:SF1">
    <property type="entry name" value="SLR1864 PROTEIN"/>
    <property type="match status" value="1"/>
</dbReference>
<keyword evidence="5 8" id="KW-0812">Transmembrane</keyword>
<feature type="transmembrane region" description="Helical" evidence="8">
    <location>
        <begin position="28"/>
        <end position="48"/>
    </location>
</feature>
<dbReference type="OrthoDB" id="9786183at2"/>
<feature type="transmembrane region" description="Helical" evidence="8">
    <location>
        <begin position="120"/>
        <end position="141"/>
    </location>
</feature>
<feature type="transmembrane region" description="Helical" evidence="8">
    <location>
        <begin position="277"/>
        <end position="297"/>
    </location>
</feature>
<evidence type="ECO:0000256" key="6">
    <source>
        <dbReference type="ARBA" id="ARBA00022989"/>
    </source>
</evidence>
<feature type="transmembrane region" description="Helical" evidence="8">
    <location>
        <begin position="57"/>
        <end position="78"/>
    </location>
</feature>
<evidence type="ECO:0000256" key="4">
    <source>
        <dbReference type="ARBA" id="ARBA00022475"/>
    </source>
</evidence>
<dbReference type="InterPro" id="IPR038770">
    <property type="entry name" value="Na+/solute_symporter_sf"/>
</dbReference>
<name>A0A1I6XLM6_9FLAO</name>
<evidence type="ECO:0000256" key="1">
    <source>
        <dbReference type="ARBA" id="ARBA00004651"/>
    </source>
</evidence>
<dbReference type="Gene3D" id="1.20.1530.20">
    <property type="match status" value="1"/>
</dbReference>
<sequence>MANFLLILICFVAGFVMRKTKVLQDGSHLGINAWIIYVALPAAALFYLPKITWSNDLWLPVLTPLICWIGAWVLTQSVQRYFKFDRPTRAGFLIVTGLGNTSFIGFPLISAYYGEEYLSIAAIVDQANFFLLAVFASFVAMKNEPGGNVSLKFILRKLVTFPPFFALPLAFVLPRYMDMTQIEPLFKTLAATLSPLAIFSVGIQFELKDLKSIWKPVAAASIYKLILSPILVLLLALLLNITGMPRTISVFEAGMGTMISAGILNDQFNLNPKLSNTIVFTTILLSFLTSGVLYGVMG</sequence>
<comment type="subcellular location">
    <subcellularLocation>
        <location evidence="1">Cell membrane</location>
        <topology evidence="1">Multi-pass membrane protein</topology>
    </subcellularLocation>
</comment>
<evidence type="ECO:0000256" key="2">
    <source>
        <dbReference type="ARBA" id="ARBA00010145"/>
    </source>
</evidence>
<dbReference type="GO" id="GO:0055085">
    <property type="term" value="P:transmembrane transport"/>
    <property type="evidence" value="ECO:0007669"/>
    <property type="project" value="InterPro"/>
</dbReference>
<keyword evidence="7 8" id="KW-0472">Membrane</keyword>
<evidence type="ECO:0008006" key="11">
    <source>
        <dbReference type="Google" id="ProtNLM"/>
    </source>
</evidence>
<accession>A0A1I6XLM6</accession>
<proteinExistence type="inferred from homology"/>
<keyword evidence="10" id="KW-1185">Reference proteome</keyword>
<dbReference type="RefSeq" id="WP_090245521.1">
    <property type="nucleotide sequence ID" value="NZ_FPAS01000001.1"/>
</dbReference>
<dbReference type="EMBL" id="FPAS01000001">
    <property type="protein sequence ID" value="SFT38921.1"/>
    <property type="molecule type" value="Genomic_DNA"/>
</dbReference>
<dbReference type="PANTHER" id="PTHR36838">
    <property type="entry name" value="AUXIN EFFLUX CARRIER FAMILY PROTEIN"/>
    <property type="match status" value="1"/>
</dbReference>
<organism evidence="9 10">
    <name type="scientific">Lishizhenia tianjinensis</name>
    <dbReference type="NCBI Taxonomy" id="477690"/>
    <lineage>
        <taxon>Bacteria</taxon>
        <taxon>Pseudomonadati</taxon>
        <taxon>Bacteroidota</taxon>
        <taxon>Flavobacteriia</taxon>
        <taxon>Flavobacteriales</taxon>
        <taxon>Crocinitomicaceae</taxon>
        <taxon>Lishizhenia</taxon>
    </lineage>
</organism>
<feature type="transmembrane region" description="Helical" evidence="8">
    <location>
        <begin position="153"/>
        <end position="173"/>
    </location>
</feature>
<evidence type="ECO:0000313" key="9">
    <source>
        <dbReference type="EMBL" id="SFT38921.1"/>
    </source>
</evidence>
<dbReference type="Pfam" id="PF03547">
    <property type="entry name" value="Mem_trans"/>
    <property type="match status" value="1"/>
</dbReference>
<evidence type="ECO:0000256" key="8">
    <source>
        <dbReference type="SAM" id="Phobius"/>
    </source>
</evidence>
<dbReference type="AlphaFoldDB" id="A0A1I6XLM6"/>
<keyword evidence="4" id="KW-1003">Cell membrane</keyword>
<dbReference type="InterPro" id="IPR004776">
    <property type="entry name" value="Mem_transp_PIN-like"/>
</dbReference>
<dbReference type="GO" id="GO:0005886">
    <property type="term" value="C:plasma membrane"/>
    <property type="evidence" value="ECO:0007669"/>
    <property type="project" value="UniProtKB-SubCell"/>
</dbReference>
<dbReference type="STRING" id="477690.SAMN05216474_0281"/>
<protein>
    <recommendedName>
        <fullName evidence="11">AEC family transporter</fullName>
    </recommendedName>
</protein>
<feature type="transmembrane region" description="Helical" evidence="8">
    <location>
        <begin position="90"/>
        <end position="113"/>
    </location>
</feature>